<dbReference type="AlphaFoldDB" id="W4JY91"/>
<reference evidence="1 2" key="1">
    <citation type="journal article" date="2012" name="New Phytol.">
        <title>Insight into trade-off between wood decay and parasitism from the genome of a fungal forest pathogen.</title>
        <authorList>
            <person name="Olson A."/>
            <person name="Aerts A."/>
            <person name="Asiegbu F."/>
            <person name="Belbahri L."/>
            <person name="Bouzid O."/>
            <person name="Broberg A."/>
            <person name="Canback B."/>
            <person name="Coutinho P.M."/>
            <person name="Cullen D."/>
            <person name="Dalman K."/>
            <person name="Deflorio G."/>
            <person name="van Diepen L.T."/>
            <person name="Dunand C."/>
            <person name="Duplessis S."/>
            <person name="Durling M."/>
            <person name="Gonthier P."/>
            <person name="Grimwood J."/>
            <person name="Fossdal C.G."/>
            <person name="Hansson D."/>
            <person name="Henrissat B."/>
            <person name="Hietala A."/>
            <person name="Himmelstrand K."/>
            <person name="Hoffmeister D."/>
            <person name="Hogberg N."/>
            <person name="James T.Y."/>
            <person name="Karlsson M."/>
            <person name="Kohler A."/>
            <person name="Kues U."/>
            <person name="Lee Y.H."/>
            <person name="Lin Y.C."/>
            <person name="Lind M."/>
            <person name="Lindquist E."/>
            <person name="Lombard V."/>
            <person name="Lucas S."/>
            <person name="Lunden K."/>
            <person name="Morin E."/>
            <person name="Murat C."/>
            <person name="Park J."/>
            <person name="Raffaello T."/>
            <person name="Rouze P."/>
            <person name="Salamov A."/>
            <person name="Schmutz J."/>
            <person name="Solheim H."/>
            <person name="Stahlberg J."/>
            <person name="Velez H."/>
            <person name="de Vries R.P."/>
            <person name="Wiebenga A."/>
            <person name="Woodward S."/>
            <person name="Yakovlev I."/>
            <person name="Garbelotto M."/>
            <person name="Martin F."/>
            <person name="Grigoriev I.V."/>
            <person name="Stenlid J."/>
        </authorList>
    </citation>
    <scope>NUCLEOTIDE SEQUENCE [LARGE SCALE GENOMIC DNA]</scope>
    <source>
        <strain evidence="1 2">TC 32-1</strain>
    </source>
</reference>
<keyword evidence="2" id="KW-1185">Reference proteome</keyword>
<dbReference type="GeneID" id="20676451"/>
<dbReference type="RefSeq" id="XP_009549840.1">
    <property type="nucleotide sequence ID" value="XM_009551545.1"/>
</dbReference>
<dbReference type="KEGG" id="hir:HETIRDRAFT_453935"/>
<proteinExistence type="predicted"/>
<evidence type="ECO:0000313" key="1">
    <source>
        <dbReference type="EMBL" id="ETW77816.1"/>
    </source>
</evidence>
<dbReference type="HOGENOM" id="CLU_2133825_0_0_1"/>
<protein>
    <submittedName>
        <fullName evidence="1">Uncharacterized protein</fullName>
    </submittedName>
</protein>
<accession>W4JY91</accession>
<evidence type="ECO:0000313" key="2">
    <source>
        <dbReference type="Proteomes" id="UP000030671"/>
    </source>
</evidence>
<dbReference type="EMBL" id="KI925462">
    <property type="protein sequence ID" value="ETW77816.1"/>
    <property type="molecule type" value="Genomic_DNA"/>
</dbReference>
<name>W4JY91_HETIT</name>
<sequence length="113" mass="12531">MARSMDRERCLRGRYGLHETNNERLRRRKGIRPTPNAGDELEAVVERCAVAALCNSRKAKAGPSSHVAFVSQLFESPHPSFLSSSAHRGRLGCKTNPWLFGVDLSRSVVELAV</sequence>
<dbReference type="InParanoid" id="W4JY91"/>
<dbReference type="Proteomes" id="UP000030671">
    <property type="component" value="Unassembled WGS sequence"/>
</dbReference>
<gene>
    <name evidence="1" type="ORF">HETIRDRAFT_453935</name>
</gene>
<organism evidence="1 2">
    <name type="scientific">Heterobasidion irregulare (strain TC 32-1)</name>
    <dbReference type="NCBI Taxonomy" id="747525"/>
    <lineage>
        <taxon>Eukaryota</taxon>
        <taxon>Fungi</taxon>
        <taxon>Dikarya</taxon>
        <taxon>Basidiomycota</taxon>
        <taxon>Agaricomycotina</taxon>
        <taxon>Agaricomycetes</taxon>
        <taxon>Russulales</taxon>
        <taxon>Bondarzewiaceae</taxon>
        <taxon>Heterobasidion</taxon>
        <taxon>Heterobasidion annosum species complex</taxon>
    </lineage>
</organism>